<dbReference type="InterPro" id="IPR035909">
    <property type="entry name" value="CheB_C"/>
</dbReference>
<dbReference type="AlphaFoldDB" id="A0A929PWU4"/>
<dbReference type="Proteomes" id="UP000622475">
    <property type="component" value="Unassembled WGS sequence"/>
</dbReference>
<dbReference type="EMBL" id="JADFFL010000005">
    <property type="protein sequence ID" value="MBE9663198.1"/>
    <property type="molecule type" value="Genomic_DNA"/>
</dbReference>
<name>A0A929PWU4_9SPHI</name>
<dbReference type="InterPro" id="IPR000673">
    <property type="entry name" value="Sig_transdc_resp-reg_Me-estase"/>
</dbReference>
<feature type="domain" description="CheB-type methylesterase" evidence="1">
    <location>
        <begin position="3"/>
        <end position="31"/>
    </location>
</feature>
<comment type="caution">
    <text evidence="2">The sequence shown here is derived from an EMBL/GenBank/DDBJ whole genome shotgun (WGS) entry which is preliminary data.</text>
</comment>
<reference evidence="2" key="1">
    <citation type="submission" date="2020-10" db="EMBL/GenBank/DDBJ databases">
        <title>Mucilaginibacter mali sp. nov., isolated from rhizosphere soil of apple orchard.</title>
        <authorList>
            <person name="Lee J.-S."/>
            <person name="Kim H.S."/>
            <person name="Kim J.-S."/>
        </authorList>
    </citation>
    <scope>NUCLEOTIDE SEQUENCE</scope>
    <source>
        <strain evidence="2">KCTC 22746</strain>
    </source>
</reference>
<organism evidence="2 3">
    <name type="scientific">Mucilaginibacter myungsuensis</name>
    <dbReference type="NCBI Taxonomy" id="649104"/>
    <lineage>
        <taxon>Bacteria</taxon>
        <taxon>Pseudomonadati</taxon>
        <taxon>Bacteroidota</taxon>
        <taxon>Sphingobacteriia</taxon>
        <taxon>Sphingobacteriales</taxon>
        <taxon>Sphingobacteriaceae</taxon>
        <taxon>Mucilaginibacter</taxon>
    </lineage>
</organism>
<evidence type="ECO:0000313" key="2">
    <source>
        <dbReference type="EMBL" id="MBE9663198.1"/>
    </source>
</evidence>
<sequence>MINRAVDIFFESLAVDFREMSIGIVLSGAGRTAYQKPD</sequence>
<protein>
    <recommendedName>
        <fullName evidence="1">CheB-type methylesterase domain-containing protein</fullName>
    </recommendedName>
</protein>
<dbReference type="Gene3D" id="3.40.50.180">
    <property type="entry name" value="Methylesterase CheB, C-terminal domain"/>
    <property type="match status" value="1"/>
</dbReference>
<evidence type="ECO:0000313" key="3">
    <source>
        <dbReference type="Proteomes" id="UP000622475"/>
    </source>
</evidence>
<evidence type="ECO:0000259" key="1">
    <source>
        <dbReference type="Pfam" id="PF01339"/>
    </source>
</evidence>
<keyword evidence="3" id="KW-1185">Reference proteome</keyword>
<accession>A0A929PWU4</accession>
<proteinExistence type="predicted"/>
<dbReference type="Pfam" id="PF01339">
    <property type="entry name" value="CheB_methylest"/>
    <property type="match status" value="1"/>
</dbReference>
<gene>
    <name evidence="2" type="ORF">IRJ16_15010</name>
</gene>
<dbReference type="SUPFAM" id="SSF52738">
    <property type="entry name" value="Methylesterase CheB, C-terminal domain"/>
    <property type="match status" value="1"/>
</dbReference>